<protein>
    <submittedName>
        <fullName evidence="1">Uncharacterized protein</fullName>
    </submittedName>
</protein>
<reference evidence="1 2" key="1">
    <citation type="submission" date="2017-11" db="EMBL/GenBank/DDBJ databases">
        <title>Complete genome of a free-living desiccation-tolerant cyanobacterium and its photosynthetic adaptation to extreme terrestrial habitat.</title>
        <authorList>
            <person name="Shang J."/>
        </authorList>
    </citation>
    <scope>NUCLEOTIDE SEQUENCE [LARGE SCALE GENOMIC DNA]</scope>
    <source>
        <strain evidence="1 2">CCNUN1</strain>
    </source>
</reference>
<gene>
    <name evidence="1" type="ORF">COO91_06482</name>
</gene>
<proteinExistence type="predicted"/>
<organism evidence="1 2">
    <name type="scientific">Nostoc flagelliforme CCNUN1</name>
    <dbReference type="NCBI Taxonomy" id="2038116"/>
    <lineage>
        <taxon>Bacteria</taxon>
        <taxon>Bacillati</taxon>
        <taxon>Cyanobacteriota</taxon>
        <taxon>Cyanophyceae</taxon>
        <taxon>Nostocales</taxon>
        <taxon>Nostocaceae</taxon>
        <taxon>Nostoc</taxon>
    </lineage>
</organism>
<dbReference type="KEGG" id="nfl:COO91_06482"/>
<dbReference type="Proteomes" id="UP000232003">
    <property type="component" value="Chromosome"/>
</dbReference>
<accession>A0A2K8SYE1</accession>
<sequence>MQISSLKTLITPNLNDILPILDIDGGLSGKPILRKVAISSILGLSQPRDISSINNSLVGITERLAALEGLPAPKNISWHSTIINGSIPTVIANNSYDLSIPVASVFNLIKVSSNVSGRLRIYLSSSQREADINRLLTVDPIGNHGLLIEVVFSSSLLIIDLSPTVFGVVVDNIFAIFTPTVSSNNPTTIALNYYSLS</sequence>
<dbReference type="OrthoDB" id="494020at2"/>
<keyword evidence="2" id="KW-1185">Reference proteome</keyword>
<evidence type="ECO:0000313" key="1">
    <source>
        <dbReference type="EMBL" id="AUB40467.1"/>
    </source>
</evidence>
<name>A0A2K8SYE1_9NOSO</name>
<dbReference type="EMBL" id="CP024785">
    <property type="protein sequence ID" value="AUB40467.1"/>
    <property type="molecule type" value="Genomic_DNA"/>
</dbReference>
<evidence type="ECO:0000313" key="2">
    <source>
        <dbReference type="Proteomes" id="UP000232003"/>
    </source>
</evidence>
<dbReference type="AlphaFoldDB" id="A0A2K8SYE1"/>